<evidence type="ECO:0000256" key="1">
    <source>
        <dbReference type="SAM" id="Coils"/>
    </source>
</evidence>
<evidence type="ECO:0000313" key="4">
    <source>
        <dbReference type="Proteomes" id="UP001079430"/>
    </source>
</evidence>
<gene>
    <name evidence="3" type="ORF">O3W52_14220</name>
</gene>
<name>A0ABT4KH70_9HYPH</name>
<keyword evidence="1" id="KW-0175">Coiled coil</keyword>
<proteinExistence type="predicted"/>
<organism evidence="3 4">
    <name type="scientific">Sinorhizobium psoraleae</name>
    <dbReference type="NCBI Taxonomy" id="520838"/>
    <lineage>
        <taxon>Bacteria</taxon>
        <taxon>Pseudomonadati</taxon>
        <taxon>Pseudomonadota</taxon>
        <taxon>Alphaproteobacteria</taxon>
        <taxon>Hyphomicrobiales</taxon>
        <taxon>Rhizobiaceae</taxon>
        <taxon>Sinorhizobium/Ensifer group</taxon>
        <taxon>Sinorhizobium</taxon>
    </lineage>
</organism>
<evidence type="ECO:0008006" key="5">
    <source>
        <dbReference type="Google" id="ProtNLM"/>
    </source>
</evidence>
<evidence type="ECO:0000256" key="2">
    <source>
        <dbReference type="SAM" id="MobiDB-lite"/>
    </source>
</evidence>
<accession>A0ABT4KH70</accession>
<comment type="caution">
    <text evidence="3">The sequence shown here is derived from an EMBL/GenBank/DDBJ whole genome shotgun (WGS) entry which is preliminary data.</text>
</comment>
<protein>
    <recommendedName>
        <fullName evidence="5">Inner membrane protein</fullName>
    </recommendedName>
</protein>
<keyword evidence="4" id="KW-1185">Reference proteome</keyword>
<dbReference type="EMBL" id="JAPVOI010000004">
    <property type="protein sequence ID" value="MCZ4091179.1"/>
    <property type="molecule type" value="Genomic_DNA"/>
</dbReference>
<dbReference type="Proteomes" id="UP001079430">
    <property type="component" value="Unassembled WGS sequence"/>
</dbReference>
<feature type="compositionally biased region" description="Basic and acidic residues" evidence="2">
    <location>
        <begin position="51"/>
        <end position="64"/>
    </location>
</feature>
<sequence length="416" mass="42989">MVSENPPRRSKSEKEPLTIDLQAEKTATDEAESVANKESVTDEPAEISASEAERENATDTTEKTEETEEERADAAAAAFDEEPPHLSNGALPPQPAQRQGTSAGALAAGILGGLVTLLGAGVLQYAGYIPALGPDRGSAAFEQGLASEIQAIKTQIASQSAPAADIGPLESRLAALEQAAKQPGADGASAPQITALEAEVANLTKEVATLKASLADAEQSAAAAKAELAGRIDQAEQKLNEPANDIQMAKAVAVTALKTAIDRGGPFLAELDALRSIAPDDVTVKDLTEDAATGVATRTDLRAAFPQTADAMLDALDQPDPNEGIFARLVSSAMSGIRIRPVGSVEGDTPEAVIARIEDKLNNGDLKGASLEWGALPEPAKSTGADFKAKLDQRLRVETTIDDAVAQSMTRTGTAG</sequence>
<feature type="coiled-coil region" evidence="1">
    <location>
        <begin position="193"/>
        <end position="227"/>
    </location>
</feature>
<dbReference type="RefSeq" id="WP_269280661.1">
    <property type="nucleotide sequence ID" value="NZ_JAPVOI010000004.1"/>
</dbReference>
<feature type="region of interest" description="Disordered" evidence="2">
    <location>
        <begin position="1"/>
        <end position="100"/>
    </location>
</feature>
<evidence type="ECO:0000313" key="3">
    <source>
        <dbReference type="EMBL" id="MCZ4091179.1"/>
    </source>
</evidence>
<feature type="compositionally biased region" description="Basic and acidic residues" evidence="2">
    <location>
        <begin position="1"/>
        <end position="28"/>
    </location>
</feature>
<reference evidence="3" key="1">
    <citation type="submission" date="2022-10" db="EMBL/GenBank/DDBJ databases">
        <title>Whole genome sequencing of three plant growth promoting bacteria isolated from Vachellia tortilis subsp. raddiana in Morocco.</title>
        <authorList>
            <person name="Hnini M."/>
            <person name="Zouagui R."/>
            <person name="Zouagui H."/>
            <person name="Chemao Elfihri M.-W."/>
            <person name="Ibrahimi A."/>
            <person name="Sbabou L."/>
            <person name="Aurag J."/>
        </authorList>
    </citation>
    <scope>NUCLEOTIDE SEQUENCE</scope>
    <source>
        <strain evidence="3">LMR678</strain>
    </source>
</reference>